<sequence length="860" mass="91557">MSMADRGLSLLPAEQRELLRGMNGLTGEVPPGTVVDAVVALAAERGSAPAARESARELARADLLAAADRLAAALLERNVTAGQRVALCVEPGVDQLVGVLGVLRAGAVVLPVDPAAGHVLRWRAVERADVAVLVSQRSLLDQLRWPERFDVLAVDDLPQARTRATCSGRNDGHDVAFAIGEAGTALRHRDLLNLAADLADRFGLGQDDRLAAFTPVTSGRGAQETALGLLTGMTLVFGDAAELLRPAIWPALLERERVTVWHGTPSHLDLLVTEIEDRGERLPERLRLVLVSGERLPSDLVQRLRDLADSEITVVNLSSAQPDGPWVACHPIVGAAPVTPTAPIGRPLRNQRVHVLAENGGDCPVWVTGQVHYGGLVAEHLDGRDDSGATHQETGEMLLRAAQYGRVLPDGVVEVVGDASAQLVVHGRRLHVHDTEVALSAMPEVRAAAVVTVADGSESLGFVRLRAEASAADLLDRLRRKVSPYLLPARIEVLDRFPLTADGRVDRPALAATRAPAATRPARSGTAPAGGTGAELLAAATAIACRVLGVDEIEPDANLLELGATSVELVRLATLAEDELGIEVEVEELLGFPSISVLIGPHLSRIAEPAQPEQVPERPRDETEDLLVGVGRRQAFKDERTGVRHEHDRTAGIGLGGSGDPRALARRSERRFSPAPVVFADLALLLGALRSTDLGGERKFWYPSAGDAYPLGAYLEVAPHRVQGLDAGIYYVHPDRAELVPVTEGGRVPATAHADLNRAALDESAFVIHLVSRMNAITPLYGDLAWDFSVFEAGAMTQLLMSVAAETGLGLCPVGTLDTSELPEPLRLRPHDRFVHALLGGIPARRPDGDRSGQGVGTWL</sequence>
<evidence type="ECO:0000259" key="3">
    <source>
        <dbReference type="PROSITE" id="PS50075"/>
    </source>
</evidence>
<dbReference type="eggNOG" id="COG1020">
    <property type="taxonomic scope" value="Bacteria"/>
</dbReference>
<dbReference type="STRING" id="446462.Amir_3674"/>
<dbReference type="Pfam" id="PF00501">
    <property type="entry name" value="AMP-binding"/>
    <property type="match status" value="2"/>
</dbReference>
<dbReference type="GO" id="GO:0005737">
    <property type="term" value="C:cytoplasm"/>
    <property type="evidence" value="ECO:0007669"/>
    <property type="project" value="TreeGrafter"/>
</dbReference>
<accession>C6WBZ1</accession>
<dbReference type="Gene3D" id="3.40.109.10">
    <property type="entry name" value="NADH Oxidase"/>
    <property type="match status" value="1"/>
</dbReference>
<dbReference type="PANTHER" id="PTHR45527">
    <property type="entry name" value="NONRIBOSOMAL PEPTIDE SYNTHETASE"/>
    <property type="match status" value="1"/>
</dbReference>
<dbReference type="GO" id="GO:0043041">
    <property type="term" value="P:amino acid activation for nonribosomal peptide biosynthetic process"/>
    <property type="evidence" value="ECO:0007669"/>
    <property type="project" value="TreeGrafter"/>
</dbReference>
<protein>
    <submittedName>
        <fullName evidence="4">AMP-dependent synthetase and ligase</fullName>
    </submittedName>
</protein>
<dbReference type="GO" id="GO:0031177">
    <property type="term" value="F:phosphopantetheine binding"/>
    <property type="evidence" value="ECO:0007669"/>
    <property type="project" value="TreeGrafter"/>
</dbReference>
<dbReference type="SUPFAM" id="SSF55469">
    <property type="entry name" value="FMN-dependent nitroreductase-like"/>
    <property type="match status" value="1"/>
</dbReference>
<name>C6WBZ1_ACTMD</name>
<evidence type="ECO:0000256" key="1">
    <source>
        <dbReference type="ARBA" id="ARBA00004924"/>
    </source>
</evidence>
<dbReference type="CDD" id="cd02142">
    <property type="entry name" value="McbC_SagB-like_oxidoreductase"/>
    <property type="match status" value="1"/>
</dbReference>
<keyword evidence="2 4" id="KW-0436">Ligase</keyword>
<dbReference type="InterPro" id="IPR042099">
    <property type="entry name" value="ANL_N_sf"/>
</dbReference>
<dbReference type="Pfam" id="PF00881">
    <property type="entry name" value="Nitroreductase"/>
    <property type="match status" value="1"/>
</dbReference>
<dbReference type="PROSITE" id="PS50075">
    <property type="entry name" value="CARRIER"/>
    <property type="match status" value="1"/>
</dbReference>
<organism evidence="4 5">
    <name type="scientific">Actinosynnema mirum (strain ATCC 29888 / DSM 43827 / JCM 3225 / NBRC 14064 / NCIMB 13271 / NRRL B-12336 / IMRU 3971 / 101)</name>
    <dbReference type="NCBI Taxonomy" id="446462"/>
    <lineage>
        <taxon>Bacteria</taxon>
        <taxon>Bacillati</taxon>
        <taxon>Actinomycetota</taxon>
        <taxon>Actinomycetes</taxon>
        <taxon>Pseudonocardiales</taxon>
        <taxon>Pseudonocardiaceae</taxon>
        <taxon>Actinosynnema</taxon>
    </lineage>
</organism>
<dbReference type="Pfam" id="PF00550">
    <property type="entry name" value="PP-binding"/>
    <property type="match status" value="1"/>
</dbReference>
<reference evidence="4 5" key="1">
    <citation type="journal article" date="2009" name="Stand. Genomic Sci.">
        <title>Complete genome sequence of Actinosynnema mirum type strain (101).</title>
        <authorList>
            <person name="Land M."/>
            <person name="Lapidus A."/>
            <person name="Mayilraj S."/>
            <person name="Chen F."/>
            <person name="Copeland A."/>
            <person name="Del Rio T.G."/>
            <person name="Nolan M."/>
            <person name="Lucas S."/>
            <person name="Tice H."/>
            <person name="Cheng J.F."/>
            <person name="Chertkov O."/>
            <person name="Bruce D."/>
            <person name="Goodwin L."/>
            <person name="Pitluck S."/>
            <person name="Rohde M."/>
            <person name="Goker M."/>
            <person name="Pati A."/>
            <person name="Ivanova N."/>
            <person name="Mavromatis K."/>
            <person name="Chen A."/>
            <person name="Palaniappan K."/>
            <person name="Hauser L."/>
            <person name="Chang Y.J."/>
            <person name="Jeffries C.C."/>
            <person name="Brettin T."/>
            <person name="Detter J.C."/>
            <person name="Han C."/>
            <person name="Chain P."/>
            <person name="Tindall B.J."/>
            <person name="Bristow J."/>
            <person name="Eisen J.A."/>
            <person name="Markowitz V."/>
            <person name="Hugenholtz P."/>
            <person name="Kyrpides N.C."/>
            <person name="Klenk H.P."/>
        </authorList>
    </citation>
    <scope>NUCLEOTIDE SEQUENCE [LARGE SCALE GENOMIC DNA]</scope>
    <source>
        <strain evidence="5">ATCC 29888 / DSM 43827 / JCM 3225 / NBRC 14064 / NCIMB 13271 / NRRL B-12336 / IMRU 3971 / 101</strain>
    </source>
</reference>
<dbReference type="OrthoDB" id="3655932at2"/>
<evidence type="ECO:0000313" key="4">
    <source>
        <dbReference type="EMBL" id="ACU37558.1"/>
    </source>
</evidence>
<dbReference type="SUPFAM" id="SSF47336">
    <property type="entry name" value="ACP-like"/>
    <property type="match status" value="1"/>
</dbReference>
<dbReference type="EMBL" id="CP001630">
    <property type="protein sequence ID" value="ACU37558.1"/>
    <property type="molecule type" value="Genomic_DNA"/>
</dbReference>
<proteinExistence type="predicted"/>
<dbReference type="Proteomes" id="UP000002213">
    <property type="component" value="Chromosome"/>
</dbReference>
<dbReference type="GO" id="GO:0016491">
    <property type="term" value="F:oxidoreductase activity"/>
    <property type="evidence" value="ECO:0007669"/>
    <property type="project" value="InterPro"/>
</dbReference>
<evidence type="ECO:0000313" key="5">
    <source>
        <dbReference type="Proteomes" id="UP000002213"/>
    </source>
</evidence>
<dbReference type="Gene3D" id="3.30.300.30">
    <property type="match status" value="1"/>
</dbReference>
<gene>
    <name evidence="4" type="ordered locus">Amir_3674</name>
</gene>
<dbReference type="InterPro" id="IPR000415">
    <property type="entry name" value="Nitroreductase-like"/>
</dbReference>
<dbReference type="GO" id="GO:0044550">
    <property type="term" value="P:secondary metabolite biosynthetic process"/>
    <property type="evidence" value="ECO:0007669"/>
    <property type="project" value="TreeGrafter"/>
</dbReference>
<dbReference type="HOGENOM" id="CLU_377937_0_0_11"/>
<dbReference type="Pfam" id="PF13193">
    <property type="entry name" value="AMP-binding_C"/>
    <property type="match status" value="1"/>
</dbReference>
<dbReference type="AlphaFoldDB" id="C6WBZ1"/>
<dbReference type="RefSeq" id="WP_015802445.1">
    <property type="nucleotide sequence ID" value="NC_013093.1"/>
</dbReference>
<dbReference type="InterPro" id="IPR045851">
    <property type="entry name" value="AMP-bd_C_sf"/>
</dbReference>
<dbReference type="InterPro" id="IPR009081">
    <property type="entry name" value="PP-bd_ACP"/>
</dbReference>
<keyword evidence="5" id="KW-1185">Reference proteome</keyword>
<dbReference type="PANTHER" id="PTHR45527:SF10">
    <property type="entry name" value="PYOCHELIN SYNTHASE PCHF"/>
    <property type="match status" value="1"/>
</dbReference>
<dbReference type="SUPFAM" id="SSF56801">
    <property type="entry name" value="Acetyl-CoA synthetase-like"/>
    <property type="match status" value="1"/>
</dbReference>
<dbReference type="InterPro" id="IPR000873">
    <property type="entry name" value="AMP-dep_synth/lig_dom"/>
</dbReference>
<dbReference type="Gene3D" id="1.10.1200.10">
    <property type="entry name" value="ACP-like"/>
    <property type="match status" value="1"/>
</dbReference>
<evidence type="ECO:0000256" key="2">
    <source>
        <dbReference type="ARBA" id="ARBA00022598"/>
    </source>
</evidence>
<dbReference type="Gene3D" id="3.40.50.12780">
    <property type="entry name" value="N-terminal domain of ligase-like"/>
    <property type="match status" value="1"/>
</dbReference>
<dbReference type="InterPro" id="IPR029479">
    <property type="entry name" value="Nitroreductase"/>
</dbReference>
<dbReference type="InterPro" id="IPR036736">
    <property type="entry name" value="ACP-like_sf"/>
</dbReference>
<feature type="domain" description="Carrier" evidence="3">
    <location>
        <begin position="531"/>
        <end position="606"/>
    </location>
</feature>
<dbReference type="GO" id="GO:0016874">
    <property type="term" value="F:ligase activity"/>
    <property type="evidence" value="ECO:0007669"/>
    <property type="project" value="UniProtKB-KW"/>
</dbReference>
<dbReference type="KEGG" id="ami:Amir_3674"/>
<comment type="pathway">
    <text evidence="1">Siderophore biosynthesis.</text>
</comment>
<dbReference type="eggNOG" id="COG0778">
    <property type="taxonomic scope" value="Bacteria"/>
</dbReference>
<dbReference type="InterPro" id="IPR025110">
    <property type="entry name" value="AMP-bd_C"/>
</dbReference>